<keyword evidence="3" id="KW-1185">Reference proteome</keyword>
<dbReference type="RefSeq" id="WP_376920867.1">
    <property type="nucleotide sequence ID" value="NZ_JBHRSW010000029.1"/>
</dbReference>
<evidence type="ECO:0000313" key="2">
    <source>
        <dbReference type="EMBL" id="MFC3122745.1"/>
    </source>
</evidence>
<evidence type="ECO:0000313" key="3">
    <source>
        <dbReference type="Proteomes" id="UP001595478"/>
    </source>
</evidence>
<evidence type="ECO:0008006" key="4">
    <source>
        <dbReference type="Google" id="ProtNLM"/>
    </source>
</evidence>
<keyword evidence="1" id="KW-1133">Transmembrane helix</keyword>
<keyword evidence="1" id="KW-0812">Transmembrane</keyword>
<sequence length="138" mass="15331">MAPEFFASIMTPGIALLILSTTMRLGNVRAALTELVRSTPPELELLESYRLFRDRSNFLCAGLRLLNLALLALLCAAMLQVFVLHKFAYLQSITLGVNLLSLLLLFVGVVYLFLESRLTGRSIIALTNDMQALSKKDK</sequence>
<feature type="transmembrane region" description="Helical" evidence="1">
    <location>
        <begin position="89"/>
        <end position="114"/>
    </location>
</feature>
<proteinExistence type="predicted"/>
<accession>A0ABV7FRL6</accession>
<comment type="caution">
    <text evidence="2">The sequence shown here is derived from an EMBL/GenBank/DDBJ whole genome shotgun (WGS) entry which is preliminary data.</text>
</comment>
<evidence type="ECO:0000256" key="1">
    <source>
        <dbReference type="SAM" id="Phobius"/>
    </source>
</evidence>
<reference evidence="3" key="1">
    <citation type="journal article" date="2019" name="Int. J. Syst. Evol. Microbiol.">
        <title>The Global Catalogue of Microorganisms (GCM) 10K type strain sequencing project: providing services to taxonomists for standard genome sequencing and annotation.</title>
        <authorList>
            <consortium name="The Broad Institute Genomics Platform"/>
            <consortium name="The Broad Institute Genome Sequencing Center for Infectious Disease"/>
            <person name="Wu L."/>
            <person name="Ma J."/>
        </authorList>
    </citation>
    <scope>NUCLEOTIDE SEQUENCE [LARGE SCALE GENOMIC DNA]</scope>
    <source>
        <strain evidence="3">KCTC 52473</strain>
    </source>
</reference>
<keyword evidence="1" id="KW-0472">Membrane</keyword>
<protein>
    <recommendedName>
        <fullName evidence="4">DUF2721 domain-containing protein</fullName>
    </recommendedName>
</protein>
<name>A0ABV7FRL6_9ALTE</name>
<dbReference type="EMBL" id="JBHRSW010000029">
    <property type="protein sequence ID" value="MFC3122745.1"/>
    <property type="molecule type" value="Genomic_DNA"/>
</dbReference>
<feature type="transmembrane region" description="Helical" evidence="1">
    <location>
        <begin position="6"/>
        <end position="25"/>
    </location>
</feature>
<feature type="transmembrane region" description="Helical" evidence="1">
    <location>
        <begin position="58"/>
        <end position="83"/>
    </location>
</feature>
<gene>
    <name evidence="2" type="ORF">ACFOHL_14060</name>
</gene>
<organism evidence="2 3">
    <name type="scientific">Agaribacter flavus</name>
    <dbReference type="NCBI Taxonomy" id="1902781"/>
    <lineage>
        <taxon>Bacteria</taxon>
        <taxon>Pseudomonadati</taxon>
        <taxon>Pseudomonadota</taxon>
        <taxon>Gammaproteobacteria</taxon>
        <taxon>Alteromonadales</taxon>
        <taxon>Alteromonadaceae</taxon>
        <taxon>Agaribacter</taxon>
    </lineage>
</organism>
<dbReference type="Proteomes" id="UP001595478">
    <property type="component" value="Unassembled WGS sequence"/>
</dbReference>